<feature type="domain" description="Tyrosinase copper-binding" evidence="4">
    <location>
        <begin position="79"/>
        <end position="96"/>
    </location>
</feature>
<dbReference type="PRINTS" id="PR00092">
    <property type="entry name" value="TYROSINASE"/>
</dbReference>
<sequence>MSQLCRLLAFMLAVSSTLAACTNPGKRRPWHTLSNDEKLEYIHAELCFMQKPAVLGLPGPRTRFDDLQAVHQRQAYAVHFVGAFLPFHRLFVHAHETALRTECNYSGYQPYVTPLPLYWHEQPDAGHFHTSAIFDATYGFGGDGDGGNAQCLATGPFANYANPIGPAYALADHCISRQITDAASRATAAAAVDACLAKPDFGSAWPCIECVPHVGGHFGVGGEMANGVSSPGDPIFYLHHAWLDKVFWDWQARDREERTTTISGPNVAPDYMPGFPPRPDSIPRPTGADGDPGMTTTMGHVLNMLGNGPNQTVADVMDIQGDFLCYEYVEP</sequence>
<accession>G2RG43</accession>
<evidence type="ECO:0000256" key="2">
    <source>
        <dbReference type="ARBA" id="ARBA00023008"/>
    </source>
</evidence>
<dbReference type="OrthoDB" id="6132182at2759"/>
<dbReference type="InterPro" id="IPR050316">
    <property type="entry name" value="Tyrosinase/Hemocyanin"/>
</dbReference>
<dbReference type="Gene3D" id="1.10.1280.10">
    <property type="entry name" value="Di-copper center containing domain from catechol oxidase"/>
    <property type="match status" value="1"/>
</dbReference>
<protein>
    <recommendedName>
        <fullName evidence="4 5">Tyrosinase copper-binding domain-containing protein</fullName>
    </recommendedName>
</protein>
<feature type="domain" description="Tyrosinase copper-binding" evidence="5">
    <location>
        <begin position="233"/>
        <end position="244"/>
    </location>
</feature>
<keyword evidence="3" id="KW-0732">Signal</keyword>
<dbReference type="AlphaFoldDB" id="G2RG43"/>
<organism evidence="6 7">
    <name type="scientific">Thermothielavioides terrestris (strain ATCC 38088 / NRRL 8126)</name>
    <name type="common">Thielavia terrestris</name>
    <dbReference type="NCBI Taxonomy" id="578455"/>
    <lineage>
        <taxon>Eukaryota</taxon>
        <taxon>Fungi</taxon>
        <taxon>Dikarya</taxon>
        <taxon>Ascomycota</taxon>
        <taxon>Pezizomycotina</taxon>
        <taxon>Sordariomycetes</taxon>
        <taxon>Sordariomycetidae</taxon>
        <taxon>Sordariales</taxon>
        <taxon>Chaetomiaceae</taxon>
        <taxon>Thermothielavioides</taxon>
        <taxon>Thermothielavioides terrestris</taxon>
    </lineage>
</organism>
<dbReference type="InterPro" id="IPR002227">
    <property type="entry name" value="Tyrosinase_Cu-bd"/>
</dbReference>
<dbReference type="PROSITE" id="PS00498">
    <property type="entry name" value="TYROSINASE_2"/>
    <property type="match status" value="1"/>
</dbReference>
<evidence type="ECO:0000256" key="1">
    <source>
        <dbReference type="ARBA" id="ARBA00022723"/>
    </source>
</evidence>
<dbReference type="Pfam" id="PF00264">
    <property type="entry name" value="Tyrosinase"/>
    <property type="match status" value="1"/>
</dbReference>
<feature type="chain" id="PRO_5003437205" description="Tyrosinase copper-binding domain-containing protein" evidence="3">
    <location>
        <begin position="20"/>
        <end position="331"/>
    </location>
</feature>
<dbReference type="RefSeq" id="XP_003658133.1">
    <property type="nucleotide sequence ID" value="XM_003658085.1"/>
</dbReference>
<proteinExistence type="predicted"/>
<dbReference type="Proteomes" id="UP000008181">
    <property type="component" value="Chromosome 6"/>
</dbReference>
<feature type="signal peptide" evidence="3">
    <location>
        <begin position="1"/>
        <end position="19"/>
    </location>
</feature>
<dbReference type="HOGENOM" id="CLU_035914_2_0_1"/>
<evidence type="ECO:0000259" key="5">
    <source>
        <dbReference type="PROSITE" id="PS00498"/>
    </source>
</evidence>
<name>G2RG43_THETT</name>
<dbReference type="PROSITE" id="PS51257">
    <property type="entry name" value="PROKAR_LIPOPROTEIN"/>
    <property type="match status" value="1"/>
</dbReference>
<keyword evidence="1" id="KW-0479">Metal-binding</keyword>
<dbReference type="PANTHER" id="PTHR11474">
    <property type="entry name" value="TYROSINASE FAMILY MEMBER"/>
    <property type="match status" value="1"/>
</dbReference>
<dbReference type="InterPro" id="IPR008922">
    <property type="entry name" value="Di-copper_centre_dom_sf"/>
</dbReference>
<dbReference type="GO" id="GO:0046872">
    <property type="term" value="F:metal ion binding"/>
    <property type="evidence" value="ECO:0007669"/>
    <property type="project" value="UniProtKB-KW"/>
</dbReference>
<dbReference type="eggNOG" id="ENOG502S31Y">
    <property type="taxonomic scope" value="Eukaryota"/>
</dbReference>
<reference evidence="6 7" key="1">
    <citation type="journal article" date="2011" name="Nat. Biotechnol.">
        <title>Comparative genomic analysis of the thermophilic biomass-degrading fungi Myceliophthora thermophila and Thielavia terrestris.</title>
        <authorList>
            <person name="Berka R.M."/>
            <person name="Grigoriev I.V."/>
            <person name="Otillar R."/>
            <person name="Salamov A."/>
            <person name="Grimwood J."/>
            <person name="Reid I."/>
            <person name="Ishmael N."/>
            <person name="John T."/>
            <person name="Darmond C."/>
            <person name="Moisan M.-C."/>
            <person name="Henrissat B."/>
            <person name="Coutinho P.M."/>
            <person name="Lombard V."/>
            <person name="Natvig D.O."/>
            <person name="Lindquist E."/>
            <person name="Schmutz J."/>
            <person name="Lucas S."/>
            <person name="Harris P."/>
            <person name="Powlowski J."/>
            <person name="Bellemare A."/>
            <person name="Taylor D."/>
            <person name="Butler G."/>
            <person name="de Vries R.P."/>
            <person name="Allijn I.E."/>
            <person name="van den Brink J."/>
            <person name="Ushinsky S."/>
            <person name="Storms R."/>
            <person name="Powell A.J."/>
            <person name="Paulsen I.T."/>
            <person name="Elbourne L.D.H."/>
            <person name="Baker S.E."/>
            <person name="Magnuson J."/>
            <person name="LaBoissiere S."/>
            <person name="Clutterbuck A.J."/>
            <person name="Martinez D."/>
            <person name="Wogulis M."/>
            <person name="de Leon A.L."/>
            <person name="Rey M.W."/>
            <person name="Tsang A."/>
        </authorList>
    </citation>
    <scope>NUCLEOTIDE SEQUENCE [LARGE SCALE GENOMIC DNA]</scope>
    <source>
        <strain evidence="7">ATCC 38088 / NRRL 8126</strain>
    </source>
</reference>
<dbReference type="GeneID" id="11521783"/>
<dbReference type="EMBL" id="CP003014">
    <property type="protein sequence ID" value="AEO71797.1"/>
    <property type="molecule type" value="Genomic_DNA"/>
</dbReference>
<dbReference type="PANTHER" id="PTHR11474:SF126">
    <property type="entry name" value="TYROSINASE-LIKE PROTEIN TYR-1-RELATED"/>
    <property type="match status" value="1"/>
</dbReference>
<dbReference type="SUPFAM" id="SSF48056">
    <property type="entry name" value="Di-copper centre-containing domain"/>
    <property type="match status" value="1"/>
</dbReference>
<keyword evidence="7" id="KW-1185">Reference proteome</keyword>
<evidence type="ECO:0000259" key="4">
    <source>
        <dbReference type="PROSITE" id="PS00497"/>
    </source>
</evidence>
<keyword evidence="2" id="KW-0186">Copper</keyword>
<evidence type="ECO:0000313" key="7">
    <source>
        <dbReference type="Proteomes" id="UP000008181"/>
    </source>
</evidence>
<gene>
    <name evidence="6" type="ORF">THITE_124715</name>
</gene>
<dbReference type="GO" id="GO:0016491">
    <property type="term" value="F:oxidoreductase activity"/>
    <property type="evidence" value="ECO:0007669"/>
    <property type="project" value="InterPro"/>
</dbReference>
<evidence type="ECO:0000256" key="3">
    <source>
        <dbReference type="SAM" id="SignalP"/>
    </source>
</evidence>
<dbReference type="STRING" id="578455.G2RG43"/>
<evidence type="ECO:0000313" key="6">
    <source>
        <dbReference type="EMBL" id="AEO71797.1"/>
    </source>
</evidence>
<dbReference type="KEGG" id="ttt:THITE_124715"/>
<dbReference type="PROSITE" id="PS00497">
    <property type="entry name" value="TYROSINASE_1"/>
    <property type="match status" value="1"/>
</dbReference>